<keyword evidence="2" id="KW-1185">Reference proteome</keyword>
<comment type="caution">
    <text evidence="1">The sequence shown here is derived from an EMBL/GenBank/DDBJ whole genome shotgun (WGS) entry which is preliminary data.</text>
</comment>
<protein>
    <submittedName>
        <fullName evidence="1">Uncharacterized protein</fullName>
    </submittedName>
</protein>
<reference evidence="1" key="1">
    <citation type="journal article" date="2025" name="Int. J. Syst. Evol. Microbiol.">
        <title>Inconstantimicrobium mannanitabidum sp. nov., a novel member of the family Clostridiaceae isolated from anoxic soil under the treatment of reductive soil disinfestation.</title>
        <authorList>
            <person name="Ueki A."/>
            <person name="Tonouchi A."/>
            <person name="Honma S."/>
            <person name="Kaku N."/>
            <person name="Ueki K."/>
        </authorList>
    </citation>
    <scope>NUCLEOTIDE SEQUENCE</scope>
    <source>
        <strain evidence="1">TW13</strain>
    </source>
</reference>
<evidence type="ECO:0000313" key="2">
    <source>
        <dbReference type="Proteomes" id="UP001058074"/>
    </source>
</evidence>
<dbReference type="Proteomes" id="UP001058074">
    <property type="component" value="Unassembled WGS sequence"/>
</dbReference>
<accession>A0ACB5R7M9</accession>
<dbReference type="EMBL" id="BROD01000001">
    <property type="protein sequence ID" value="GKX65110.1"/>
    <property type="molecule type" value="Genomic_DNA"/>
</dbReference>
<proteinExistence type="predicted"/>
<sequence>MRYTRYNIKKKKDWSNIIAITLIIVVAIVGGTVLAKIIYNGETPKDNKNIIQPINNKDKNNEKSTNDTNNVSMIQCGYFAKKENADDTKKKLSDSNLKAVVLKDNEKFRVVAYIGEDKSSDDIAKSLNEKQINFMKVMFSIPKNKNVDNQIGEIVNGYLKLLNTINKQDVKSIKTNEFKKWVAGLENIDKGDNINTLKELKDNIKALPDEITKDNSEAIYSEIFKVINSYKIS</sequence>
<organism evidence="1 2">
    <name type="scientific">Inconstantimicrobium mannanitabidum</name>
    <dbReference type="NCBI Taxonomy" id="1604901"/>
    <lineage>
        <taxon>Bacteria</taxon>
        <taxon>Bacillati</taxon>
        <taxon>Bacillota</taxon>
        <taxon>Clostridia</taxon>
        <taxon>Eubacteriales</taxon>
        <taxon>Clostridiaceae</taxon>
        <taxon>Inconstantimicrobium</taxon>
    </lineage>
</organism>
<name>A0ACB5R7M9_9CLOT</name>
<gene>
    <name evidence="1" type="ORF">rsdtw13_03680</name>
</gene>
<evidence type="ECO:0000313" key="1">
    <source>
        <dbReference type="EMBL" id="GKX65110.1"/>
    </source>
</evidence>